<name>A0AAV4BM55_9GAST</name>
<reference evidence="1 2" key="1">
    <citation type="journal article" date="2021" name="Elife">
        <title>Chloroplast acquisition without the gene transfer in kleptoplastic sea slugs, Plakobranchus ocellatus.</title>
        <authorList>
            <person name="Maeda T."/>
            <person name="Takahashi S."/>
            <person name="Yoshida T."/>
            <person name="Shimamura S."/>
            <person name="Takaki Y."/>
            <person name="Nagai Y."/>
            <person name="Toyoda A."/>
            <person name="Suzuki Y."/>
            <person name="Arimoto A."/>
            <person name="Ishii H."/>
            <person name="Satoh N."/>
            <person name="Nishiyama T."/>
            <person name="Hasebe M."/>
            <person name="Maruyama T."/>
            <person name="Minagawa J."/>
            <person name="Obokata J."/>
            <person name="Shigenobu S."/>
        </authorList>
    </citation>
    <scope>NUCLEOTIDE SEQUENCE [LARGE SCALE GENOMIC DNA]</scope>
</reference>
<comment type="caution">
    <text evidence="1">The sequence shown here is derived from an EMBL/GenBank/DDBJ whole genome shotgun (WGS) entry which is preliminary data.</text>
</comment>
<dbReference type="AlphaFoldDB" id="A0AAV4BM55"/>
<gene>
    <name evidence="1" type="ORF">PoB_004713800</name>
</gene>
<evidence type="ECO:0000313" key="1">
    <source>
        <dbReference type="EMBL" id="GFO20633.1"/>
    </source>
</evidence>
<organism evidence="1 2">
    <name type="scientific">Plakobranchus ocellatus</name>
    <dbReference type="NCBI Taxonomy" id="259542"/>
    <lineage>
        <taxon>Eukaryota</taxon>
        <taxon>Metazoa</taxon>
        <taxon>Spiralia</taxon>
        <taxon>Lophotrochozoa</taxon>
        <taxon>Mollusca</taxon>
        <taxon>Gastropoda</taxon>
        <taxon>Heterobranchia</taxon>
        <taxon>Euthyneura</taxon>
        <taxon>Panpulmonata</taxon>
        <taxon>Sacoglossa</taxon>
        <taxon>Placobranchoidea</taxon>
        <taxon>Plakobranchidae</taxon>
        <taxon>Plakobranchus</taxon>
    </lineage>
</organism>
<sequence>MIRRKGERIMDQLVPLRSRPGTCKGLRDMKQIKTPPVEEQKGLLCGKETTEHVFSSCKVSLSQGRYTWRHNRVLQELAIATCGAKGMPVQTKARALVFTSEGGTKSRRGSATGMDTQRKSLQDRCDDYEFSADLHKLIQDTKRGMTSYSIQVLLNKSSYRTHSTT</sequence>
<evidence type="ECO:0000313" key="2">
    <source>
        <dbReference type="Proteomes" id="UP000735302"/>
    </source>
</evidence>
<proteinExistence type="predicted"/>
<dbReference type="Proteomes" id="UP000735302">
    <property type="component" value="Unassembled WGS sequence"/>
</dbReference>
<accession>A0AAV4BM55</accession>
<keyword evidence="2" id="KW-1185">Reference proteome</keyword>
<dbReference type="EMBL" id="BLXT01005191">
    <property type="protein sequence ID" value="GFO20633.1"/>
    <property type="molecule type" value="Genomic_DNA"/>
</dbReference>
<protein>
    <submittedName>
        <fullName evidence="1">Polyprotein</fullName>
    </submittedName>
</protein>